<organism evidence="3 4">
    <name type="scientific">Rhodocyclus tenuis</name>
    <name type="common">Rhodospirillum tenue</name>
    <dbReference type="NCBI Taxonomy" id="1066"/>
    <lineage>
        <taxon>Bacteria</taxon>
        <taxon>Pseudomonadati</taxon>
        <taxon>Pseudomonadota</taxon>
        <taxon>Betaproteobacteria</taxon>
        <taxon>Rhodocyclales</taxon>
        <taxon>Rhodocyclaceae</taxon>
        <taxon>Rhodocyclus</taxon>
    </lineage>
</organism>
<feature type="chain" id="PRO_5026801918" evidence="2">
    <location>
        <begin position="28"/>
        <end position="126"/>
    </location>
</feature>
<feature type="signal peptide" evidence="2">
    <location>
        <begin position="1"/>
        <end position="27"/>
    </location>
</feature>
<gene>
    <name evidence="3" type="ORF">GHK24_03385</name>
</gene>
<keyword evidence="2" id="KW-0732">Signal</keyword>
<proteinExistence type="predicted"/>
<accession>A0A6L5JTU9</accession>
<evidence type="ECO:0000313" key="4">
    <source>
        <dbReference type="Proteomes" id="UP000480275"/>
    </source>
</evidence>
<dbReference type="AlphaFoldDB" id="A0A6L5JTU9"/>
<dbReference type="OrthoDB" id="9984801at2"/>
<evidence type="ECO:0000256" key="2">
    <source>
        <dbReference type="SAM" id="SignalP"/>
    </source>
</evidence>
<feature type="compositionally biased region" description="Basic and acidic residues" evidence="1">
    <location>
        <begin position="105"/>
        <end position="117"/>
    </location>
</feature>
<protein>
    <submittedName>
        <fullName evidence="3">DUF2946 domain-containing protein</fullName>
    </submittedName>
</protein>
<dbReference type="InterPro" id="IPR021333">
    <property type="entry name" value="DUF2946"/>
</dbReference>
<reference evidence="3 4" key="1">
    <citation type="submission" date="2019-10" db="EMBL/GenBank/DDBJ databases">
        <title>Whole-genome sequence of the purple nonsulfur photosynthetic bacterium Rhodocyclus tenuis.</title>
        <authorList>
            <person name="Kyndt J.A."/>
            <person name="Meyer T.E."/>
        </authorList>
    </citation>
    <scope>NUCLEOTIDE SEQUENCE [LARGE SCALE GENOMIC DNA]</scope>
    <source>
        <strain evidence="3 4">DSM 110</strain>
    </source>
</reference>
<feature type="region of interest" description="Disordered" evidence="1">
    <location>
        <begin position="90"/>
        <end position="126"/>
    </location>
</feature>
<dbReference type="Proteomes" id="UP000480275">
    <property type="component" value="Unassembled WGS sequence"/>
</dbReference>
<evidence type="ECO:0000313" key="3">
    <source>
        <dbReference type="EMBL" id="MQY50823.1"/>
    </source>
</evidence>
<sequence length="126" mass="13165">MHVRFHRWVRWLAIAAVVFATLAPALANWYADARGGAIPVEDICTASGVVSLGSVAPADSEDAHHPAQHCMWCKLHACASLSAGNPGCLGGNVAQTTHAPPAEPPPRDFAPKHRPDAPRAPPAALA</sequence>
<comment type="caution">
    <text evidence="3">The sequence shown here is derived from an EMBL/GenBank/DDBJ whole genome shotgun (WGS) entry which is preliminary data.</text>
</comment>
<evidence type="ECO:0000256" key="1">
    <source>
        <dbReference type="SAM" id="MobiDB-lite"/>
    </source>
</evidence>
<dbReference type="EMBL" id="WIXJ01000002">
    <property type="protein sequence ID" value="MQY50823.1"/>
    <property type="molecule type" value="Genomic_DNA"/>
</dbReference>
<dbReference type="Pfam" id="PF11162">
    <property type="entry name" value="DUF2946"/>
    <property type="match status" value="1"/>
</dbReference>
<name>A0A6L5JTU9_RHOTE</name>